<keyword evidence="1 2" id="KW-0862">Zinc</keyword>
<dbReference type="InterPro" id="IPR024079">
    <property type="entry name" value="MetalloPept_cat_dom_sf"/>
</dbReference>
<feature type="domain" description="Peptidase M12A" evidence="4">
    <location>
        <begin position="111"/>
        <end position="312"/>
    </location>
</feature>
<organism evidence="5 6">
    <name type="scientific">Chilo suppressalis</name>
    <name type="common">Asiatic rice borer moth</name>
    <dbReference type="NCBI Taxonomy" id="168631"/>
    <lineage>
        <taxon>Eukaryota</taxon>
        <taxon>Metazoa</taxon>
        <taxon>Ecdysozoa</taxon>
        <taxon>Arthropoda</taxon>
        <taxon>Hexapoda</taxon>
        <taxon>Insecta</taxon>
        <taxon>Pterygota</taxon>
        <taxon>Neoptera</taxon>
        <taxon>Endopterygota</taxon>
        <taxon>Lepidoptera</taxon>
        <taxon>Glossata</taxon>
        <taxon>Ditrysia</taxon>
        <taxon>Pyraloidea</taxon>
        <taxon>Crambidae</taxon>
        <taxon>Crambinae</taxon>
        <taxon>Chilo</taxon>
    </lineage>
</organism>
<dbReference type="EMBL" id="OU963898">
    <property type="protein sequence ID" value="CAH0405896.1"/>
    <property type="molecule type" value="Genomic_DNA"/>
</dbReference>
<dbReference type="PANTHER" id="PTHR10127">
    <property type="entry name" value="DISCOIDIN, CUB, EGF, LAMININ , AND ZINC METALLOPROTEASE DOMAIN CONTAINING"/>
    <property type="match status" value="1"/>
</dbReference>
<name>A0ABN8BD43_CHISP</name>
<dbReference type="InterPro" id="IPR034035">
    <property type="entry name" value="Astacin-like_dom"/>
</dbReference>
<accession>A0ABN8BD43</accession>
<keyword evidence="1 2" id="KW-0479">Metal-binding</keyword>
<sequence length="344" mass="38864">MLMPLLNVLEIPYKYYMNGEDESHGICIASHPDSRYFVCRMILLIFVKFLLVTCIRAAPISEERDLNVLEYDGYRRGLPSNLAGELGEHFEGDMVLSKAQLRDVHIAIDRNGLRGGAKRWPQRTVVYHIEEDDFDEDQVKMIEEGMADLANKSCIQFVPRKSEKEHAVVIQGSANGCFSNVGFNTPDADGGEVNQVLNLAKGCFKHGTVVHEMLHTLGFYHMQSTYDRDEFVKIVWENILPGTEHNFAKYNNDTVTDFGVKYDYGSVMHYPEVAFSRNGNKTIIPLHDGVKIGQRNGLSESDVLKLNKMYCQDQSDKDDVQVSPRSRPAQNHAELLQDLGGLTS</sequence>
<dbReference type="Pfam" id="PF01400">
    <property type="entry name" value="Astacin"/>
    <property type="match status" value="1"/>
</dbReference>
<dbReference type="SMART" id="SM00235">
    <property type="entry name" value="ZnMc"/>
    <property type="match status" value="1"/>
</dbReference>
<keyword evidence="1 2" id="KW-0378">Hydrolase</keyword>
<evidence type="ECO:0000313" key="5">
    <source>
        <dbReference type="EMBL" id="CAH0405896.1"/>
    </source>
</evidence>
<evidence type="ECO:0000256" key="3">
    <source>
        <dbReference type="SAM" id="MobiDB-lite"/>
    </source>
</evidence>
<protein>
    <recommendedName>
        <fullName evidence="2">Metalloendopeptidase</fullName>
        <ecNumber evidence="2">3.4.24.-</ecNumber>
    </recommendedName>
</protein>
<evidence type="ECO:0000313" key="6">
    <source>
        <dbReference type="Proteomes" id="UP001153292"/>
    </source>
</evidence>
<evidence type="ECO:0000259" key="4">
    <source>
        <dbReference type="PROSITE" id="PS51864"/>
    </source>
</evidence>
<dbReference type="EC" id="3.4.24.-" evidence="2"/>
<gene>
    <name evidence="5" type="ORF">CHILSU_LOCUS9266</name>
</gene>
<evidence type="ECO:0000256" key="2">
    <source>
        <dbReference type="RuleBase" id="RU361183"/>
    </source>
</evidence>
<feature type="binding site" evidence="1">
    <location>
        <position position="211"/>
    </location>
    <ligand>
        <name>Zn(2+)</name>
        <dbReference type="ChEBI" id="CHEBI:29105"/>
        <note>catalytic</note>
    </ligand>
</feature>
<proteinExistence type="predicted"/>
<dbReference type="PRINTS" id="PR00480">
    <property type="entry name" value="ASTACIN"/>
</dbReference>
<feature type="active site" evidence="1">
    <location>
        <position position="212"/>
    </location>
</feature>
<dbReference type="InterPro" id="IPR001506">
    <property type="entry name" value="Peptidase_M12A"/>
</dbReference>
<feature type="region of interest" description="Disordered" evidence="3">
    <location>
        <begin position="315"/>
        <end position="344"/>
    </location>
</feature>
<dbReference type="PROSITE" id="PS51864">
    <property type="entry name" value="ASTACIN"/>
    <property type="match status" value="1"/>
</dbReference>
<dbReference type="SUPFAM" id="SSF55486">
    <property type="entry name" value="Metalloproteases ('zincins'), catalytic domain"/>
    <property type="match status" value="1"/>
</dbReference>
<evidence type="ECO:0000256" key="1">
    <source>
        <dbReference type="PROSITE-ProRule" id="PRU01211"/>
    </source>
</evidence>
<dbReference type="PANTHER" id="PTHR10127:SF814">
    <property type="entry name" value="MEPRIN A SUBUNIT BETA"/>
    <property type="match status" value="1"/>
</dbReference>
<keyword evidence="1 2" id="KW-0645">Protease</keyword>
<dbReference type="Proteomes" id="UP001153292">
    <property type="component" value="Chromosome 5"/>
</dbReference>
<feature type="binding site" evidence="1">
    <location>
        <position position="215"/>
    </location>
    <ligand>
        <name>Zn(2+)</name>
        <dbReference type="ChEBI" id="CHEBI:29105"/>
        <note>catalytic</note>
    </ligand>
</feature>
<keyword evidence="6" id="KW-1185">Reference proteome</keyword>
<reference evidence="5" key="1">
    <citation type="submission" date="2021-12" db="EMBL/GenBank/DDBJ databases">
        <authorList>
            <person name="King R."/>
        </authorList>
    </citation>
    <scope>NUCLEOTIDE SEQUENCE</scope>
</reference>
<comment type="cofactor">
    <cofactor evidence="1 2">
        <name>Zn(2+)</name>
        <dbReference type="ChEBI" id="CHEBI:29105"/>
    </cofactor>
    <text evidence="1 2">Binds 1 zinc ion per subunit.</text>
</comment>
<feature type="binding site" evidence="1">
    <location>
        <position position="221"/>
    </location>
    <ligand>
        <name>Zn(2+)</name>
        <dbReference type="ChEBI" id="CHEBI:29105"/>
        <note>catalytic</note>
    </ligand>
</feature>
<comment type="caution">
    <text evidence="1">Lacks conserved residue(s) required for the propagation of feature annotation.</text>
</comment>
<dbReference type="Gene3D" id="3.40.390.10">
    <property type="entry name" value="Collagenase (Catalytic Domain)"/>
    <property type="match status" value="1"/>
</dbReference>
<dbReference type="CDD" id="cd04280">
    <property type="entry name" value="ZnMc_astacin_like"/>
    <property type="match status" value="1"/>
</dbReference>
<keyword evidence="1 2" id="KW-0482">Metalloprotease</keyword>
<dbReference type="InterPro" id="IPR006026">
    <property type="entry name" value="Peptidase_Metallo"/>
</dbReference>